<dbReference type="Proteomes" id="UP001060215">
    <property type="component" value="Chromosome 9"/>
</dbReference>
<gene>
    <name evidence="1" type="ORF">LOK49_LG08G03193</name>
</gene>
<protein>
    <submittedName>
        <fullName evidence="1">Glutathione S-transferase PARB</fullName>
    </submittedName>
</protein>
<sequence>MAVLKKVYGTLTSPPTLRVLASLYEHDLDFEFIPIDIEAGEHKQEPFLSLNVFSLSLSLSYIIKYNFQSISFQDGDLTLFESRAIMRFIAFAYPKPGKEHIFKDPLTQGVVAAWIDVQDHQFNPPALKLINELIFKPKNGFTPDTTAVAEEEAKLAKVLDIYEERLGESEYLGGEKFTSADLTHLPNLYYLMQTPMNRVIESRPRVSAWCARIMARPAWSQVVEMVKNTKY</sequence>
<dbReference type="EMBL" id="CM045766">
    <property type="protein sequence ID" value="KAI8002271.1"/>
    <property type="molecule type" value="Genomic_DNA"/>
</dbReference>
<keyword evidence="2" id="KW-1185">Reference proteome</keyword>
<evidence type="ECO:0000313" key="1">
    <source>
        <dbReference type="EMBL" id="KAI8002271.1"/>
    </source>
</evidence>
<organism evidence="1 2">
    <name type="scientific">Camellia lanceoleosa</name>
    <dbReference type="NCBI Taxonomy" id="1840588"/>
    <lineage>
        <taxon>Eukaryota</taxon>
        <taxon>Viridiplantae</taxon>
        <taxon>Streptophyta</taxon>
        <taxon>Embryophyta</taxon>
        <taxon>Tracheophyta</taxon>
        <taxon>Spermatophyta</taxon>
        <taxon>Magnoliopsida</taxon>
        <taxon>eudicotyledons</taxon>
        <taxon>Gunneridae</taxon>
        <taxon>Pentapetalae</taxon>
        <taxon>asterids</taxon>
        <taxon>Ericales</taxon>
        <taxon>Theaceae</taxon>
        <taxon>Camellia</taxon>
    </lineage>
</organism>
<comment type="caution">
    <text evidence="1">The sequence shown here is derived from an EMBL/GenBank/DDBJ whole genome shotgun (WGS) entry which is preliminary data.</text>
</comment>
<name>A0ACC0GQA4_9ERIC</name>
<evidence type="ECO:0000313" key="2">
    <source>
        <dbReference type="Proteomes" id="UP001060215"/>
    </source>
</evidence>
<proteinExistence type="predicted"/>
<accession>A0ACC0GQA4</accession>
<reference evidence="1 2" key="1">
    <citation type="journal article" date="2022" name="Plant J.">
        <title>Chromosome-level genome of Camellia lanceoleosa provides a valuable resource for understanding genome evolution and self-incompatibility.</title>
        <authorList>
            <person name="Gong W."/>
            <person name="Xiao S."/>
            <person name="Wang L."/>
            <person name="Liao Z."/>
            <person name="Chang Y."/>
            <person name="Mo W."/>
            <person name="Hu G."/>
            <person name="Li W."/>
            <person name="Zhao G."/>
            <person name="Zhu H."/>
            <person name="Hu X."/>
            <person name="Ji K."/>
            <person name="Xiang X."/>
            <person name="Song Q."/>
            <person name="Yuan D."/>
            <person name="Jin S."/>
            <person name="Zhang L."/>
        </authorList>
    </citation>
    <scope>NUCLEOTIDE SEQUENCE [LARGE SCALE GENOMIC DNA]</scope>
    <source>
        <strain evidence="1">SQ_2022a</strain>
    </source>
</reference>